<feature type="region of interest" description="Disordered" evidence="1">
    <location>
        <begin position="1"/>
        <end position="21"/>
    </location>
</feature>
<name>A0A8H8RGM3_9HELO</name>
<dbReference type="PANTHER" id="PTHR36448:SF2">
    <property type="entry name" value="CUPIN TYPE-1 DOMAIN-CONTAINING PROTEIN"/>
    <property type="match status" value="1"/>
</dbReference>
<evidence type="ECO:0008006" key="4">
    <source>
        <dbReference type="Google" id="ProtNLM"/>
    </source>
</evidence>
<evidence type="ECO:0000313" key="3">
    <source>
        <dbReference type="Proteomes" id="UP000443090"/>
    </source>
</evidence>
<dbReference type="PANTHER" id="PTHR36448">
    <property type="entry name" value="BLR7373 PROTEIN"/>
    <property type="match status" value="1"/>
</dbReference>
<reference evidence="2 3" key="1">
    <citation type="submission" date="2018-05" db="EMBL/GenBank/DDBJ databases">
        <title>Genome sequencing and assembly of the regulated plant pathogen Lachnellula willkommii and related sister species for the development of diagnostic species identification markers.</title>
        <authorList>
            <person name="Giroux E."/>
            <person name="Bilodeau G."/>
        </authorList>
    </citation>
    <scope>NUCLEOTIDE SEQUENCE [LARGE SCALE GENOMIC DNA]</scope>
    <source>
        <strain evidence="2 3">CBS 160.35</strain>
    </source>
</reference>
<dbReference type="CDD" id="cd02219">
    <property type="entry name" value="cupin_YjlB-like"/>
    <property type="match status" value="1"/>
</dbReference>
<dbReference type="Proteomes" id="UP000443090">
    <property type="component" value="Unassembled WGS sequence"/>
</dbReference>
<gene>
    <name evidence="2" type="primary">yjlB_1</name>
    <name evidence="2" type="ORF">LOCC1_G006892</name>
</gene>
<evidence type="ECO:0000313" key="2">
    <source>
        <dbReference type="EMBL" id="TVY35040.1"/>
    </source>
</evidence>
<dbReference type="SUPFAM" id="SSF51182">
    <property type="entry name" value="RmlC-like cupins"/>
    <property type="match status" value="1"/>
</dbReference>
<protein>
    <recommendedName>
        <fullName evidence="4">Cupin type-1 domain-containing protein</fullName>
    </recommendedName>
</protein>
<organism evidence="2 3">
    <name type="scientific">Lachnellula occidentalis</name>
    <dbReference type="NCBI Taxonomy" id="215460"/>
    <lineage>
        <taxon>Eukaryota</taxon>
        <taxon>Fungi</taxon>
        <taxon>Dikarya</taxon>
        <taxon>Ascomycota</taxon>
        <taxon>Pezizomycotina</taxon>
        <taxon>Leotiomycetes</taxon>
        <taxon>Helotiales</taxon>
        <taxon>Lachnaceae</taxon>
        <taxon>Lachnellula</taxon>
    </lineage>
</organism>
<dbReference type="AlphaFoldDB" id="A0A8H8RGM3"/>
<evidence type="ECO:0000256" key="1">
    <source>
        <dbReference type="SAM" id="MobiDB-lite"/>
    </source>
</evidence>
<comment type="caution">
    <text evidence="2">The sequence shown here is derived from an EMBL/GenBank/DDBJ whole genome shotgun (WGS) entry which is preliminary data.</text>
</comment>
<dbReference type="InterPro" id="IPR011051">
    <property type="entry name" value="RmlC_Cupin_sf"/>
</dbReference>
<keyword evidence="3" id="KW-1185">Reference proteome</keyword>
<dbReference type="OrthoDB" id="2446447at2759"/>
<dbReference type="EMBL" id="QGMI01001045">
    <property type="protein sequence ID" value="TVY35040.1"/>
    <property type="molecule type" value="Genomic_DNA"/>
</dbReference>
<accession>A0A8H8RGM3</accession>
<dbReference type="Gene3D" id="2.60.120.10">
    <property type="entry name" value="Jelly Rolls"/>
    <property type="match status" value="1"/>
</dbReference>
<sequence>MSPKTPPSQPEQHHIPNPTPYVPNSPLPVLIYRSAIPLPATATLVCSTIEPNHWLKGGIFKHYPTHHFHSVTHECYAVSSGHSKLLLGRGPHEAEAGLIVEVAEGDAIVLPAGVAHCCLESSDDYEYVGLYPAGSPHWDNNFCKAGEEETRQKARNARAVPVPHHDPVFGVGGPLVGIWKEALEK</sequence>
<proteinExistence type="predicted"/>
<dbReference type="InterPro" id="IPR014710">
    <property type="entry name" value="RmlC-like_jellyroll"/>
</dbReference>
<dbReference type="InterPro" id="IPR047121">
    <property type="entry name" value="YjiB-like"/>
</dbReference>